<comment type="caution">
    <text evidence="1">The sequence shown here is derived from an EMBL/GenBank/DDBJ whole genome shotgun (WGS) entry which is preliminary data.</text>
</comment>
<dbReference type="EMBL" id="CACTIH010005430">
    <property type="protein sequence ID" value="CAA2992014.1"/>
    <property type="molecule type" value="Genomic_DNA"/>
</dbReference>
<proteinExistence type="predicted"/>
<name>A0A8S0SK77_OLEEU</name>
<organism evidence="1 2">
    <name type="scientific">Olea europaea subsp. europaea</name>
    <dbReference type="NCBI Taxonomy" id="158383"/>
    <lineage>
        <taxon>Eukaryota</taxon>
        <taxon>Viridiplantae</taxon>
        <taxon>Streptophyta</taxon>
        <taxon>Embryophyta</taxon>
        <taxon>Tracheophyta</taxon>
        <taxon>Spermatophyta</taxon>
        <taxon>Magnoliopsida</taxon>
        <taxon>eudicotyledons</taxon>
        <taxon>Gunneridae</taxon>
        <taxon>Pentapetalae</taxon>
        <taxon>asterids</taxon>
        <taxon>lamiids</taxon>
        <taxon>Lamiales</taxon>
        <taxon>Oleaceae</taxon>
        <taxon>Oleeae</taxon>
        <taxon>Olea</taxon>
    </lineage>
</organism>
<evidence type="ECO:0000313" key="1">
    <source>
        <dbReference type="EMBL" id="CAA2992014.1"/>
    </source>
</evidence>
<dbReference type="Gramene" id="OE9A091611T1">
    <property type="protein sequence ID" value="OE9A091611C1"/>
    <property type="gene ID" value="OE9A091611"/>
</dbReference>
<gene>
    <name evidence="1" type="ORF">OLEA9_A091611</name>
</gene>
<dbReference type="AlphaFoldDB" id="A0A8S0SK77"/>
<protein>
    <submittedName>
        <fullName evidence="1">Uncharacterized protein</fullName>
    </submittedName>
</protein>
<reference evidence="1 2" key="1">
    <citation type="submission" date="2019-12" db="EMBL/GenBank/DDBJ databases">
        <authorList>
            <person name="Alioto T."/>
            <person name="Alioto T."/>
            <person name="Gomez Garrido J."/>
        </authorList>
    </citation>
    <scope>NUCLEOTIDE SEQUENCE [LARGE SCALE GENOMIC DNA]</scope>
</reference>
<dbReference type="Proteomes" id="UP000594638">
    <property type="component" value="Unassembled WGS sequence"/>
</dbReference>
<keyword evidence="2" id="KW-1185">Reference proteome</keyword>
<evidence type="ECO:0000313" key="2">
    <source>
        <dbReference type="Proteomes" id="UP000594638"/>
    </source>
</evidence>
<accession>A0A8S0SK77</accession>
<sequence length="132" mass="14436">MPNSTATTVTSNQHHPVTTANTNINKIDAIRSTATTKHTEKTHHRCLNHTIAASRSTTNTVAAKNTNITTPQHPHSTNKIGFHKHRTHITCHQHKLASTHTALTNQLLHTSAHRATIASPLTSWSYSAATMT</sequence>